<evidence type="ECO:0000313" key="4">
    <source>
        <dbReference type="Proteomes" id="UP000708298"/>
    </source>
</evidence>
<evidence type="ECO:0000313" key="3">
    <source>
        <dbReference type="EMBL" id="MCB8876461.1"/>
    </source>
</evidence>
<keyword evidence="1" id="KW-0812">Transmembrane</keyword>
<name>A0A963YT44_9PROT</name>
<evidence type="ECO:0000259" key="2">
    <source>
        <dbReference type="Pfam" id="PF01757"/>
    </source>
</evidence>
<feature type="transmembrane region" description="Helical" evidence="1">
    <location>
        <begin position="166"/>
        <end position="185"/>
    </location>
</feature>
<keyword evidence="1" id="KW-1133">Transmembrane helix</keyword>
<dbReference type="Proteomes" id="UP000708298">
    <property type="component" value="Unassembled WGS sequence"/>
</dbReference>
<dbReference type="PANTHER" id="PTHR23028">
    <property type="entry name" value="ACETYLTRANSFERASE"/>
    <property type="match status" value="1"/>
</dbReference>
<feature type="transmembrane region" description="Helical" evidence="1">
    <location>
        <begin position="197"/>
        <end position="217"/>
    </location>
</feature>
<feature type="transmembrane region" description="Helical" evidence="1">
    <location>
        <begin position="223"/>
        <end position="241"/>
    </location>
</feature>
<dbReference type="EMBL" id="JAESVB010000006">
    <property type="protein sequence ID" value="MCB8876461.1"/>
    <property type="molecule type" value="Genomic_DNA"/>
</dbReference>
<dbReference type="PANTHER" id="PTHR23028:SF134">
    <property type="entry name" value="PUTATIVE (AFU_ORTHOLOGUE AFUA_4G08520)-RELATED"/>
    <property type="match status" value="1"/>
</dbReference>
<reference evidence="3" key="2">
    <citation type="submission" date="2021-01" db="EMBL/GenBank/DDBJ databases">
        <authorList>
            <person name="Mieszkin S."/>
            <person name="Pouder E."/>
            <person name="Alain K."/>
        </authorList>
    </citation>
    <scope>NUCLEOTIDE SEQUENCE</scope>
    <source>
        <strain evidence="3">HW T2.11</strain>
    </source>
</reference>
<proteinExistence type="predicted"/>
<dbReference type="Pfam" id="PF01757">
    <property type="entry name" value="Acyl_transf_3"/>
    <property type="match status" value="1"/>
</dbReference>
<keyword evidence="1" id="KW-0472">Membrane</keyword>
<feature type="transmembrane region" description="Helical" evidence="1">
    <location>
        <begin position="110"/>
        <end position="129"/>
    </location>
</feature>
<comment type="caution">
    <text evidence="3">The sequence shown here is derived from an EMBL/GenBank/DDBJ whole genome shotgun (WGS) entry which is preliminary data.</text>
</comment>
<keyword evidence="3" id="KW-0012">Acyltransferase</keyword>
<reference evidence="3" key="1">
    <citation type="journal article" date="2021" name="Microorganisms">
        <title>Acidisoma silvae sp. nov. and Acidisomacellulosilytica sp. nov., Two Acidophilic Bacteria Isolated from Decaying Wood, Hydrolyzing Cellulose and Producing Poly-3-hydroxybutyrate.</title>
        <authorList>
            <person name="Mieszkin S."/>
            <person name="Pouder E."/>
            <person name="Uroz S."/>
            <person name="Simon-Colin C."/>
            <person name="Alain K."/>
        </authorList>
    </citation>
    <scope>NUCLEOTIDE SEQUENCE</scope>
    <source>
        <strain evidence="3">HW T2.11</strain>
    </source>
</reference>
<feature type="transmembrane region" description="Helical" evidence="1">
    <location>
        <begin position="308"/>
        <end position="332"/>
    </location>
</feature>
<evidence type="ECO:0000256" key="1">
    <source>
        <dbReference type="SAM" id="Phobius"/>
    </source>
</evidence>
<keyword evidence="4" id="KW-1185">Reference proteome</keyword>
<accession>A0A963YT44</accession>
<feature type="transmembrane region" description="Helical" evidence="1">
    <location>
        <begin position="81"/>
        <end position="104"/>
    </location>
</feature>
<dbReference type="InterPro" id="IPR050879">
    <property type="entry name" value="Acyltransferase_3"/>
</dbReference>
<feature type="transmembrane region" description="Helical" evidence="1">
    <location>
        <begin position="248"/>
        <end position="268"/>
    </location>
</feature>
<organism evidence="3 4">
    <name type="scientific">Acidisoma silvae</name>
    <dbReference type="NCBI Taxonomy" id="2802396"/>
    <lineage>
        <taxon>Bacteria</taxon>
        <taxon>Pseudomonadati</taxon>
        <taxon>Pseudomonadota</taxon>
        <taxon>Alphaproteobacteria</taxon>
        <taxon>Acetobacterales</taxon>
        <taxon>Acidocellaceae</taxon>
        <taxon>Acidisoma</taxon>
    </lineage>
</organism>
<feature type="transmembrane region" description="Helical" evidence="1">
    <location>
        <begin position="274"/>
        <end position="296"/>
    </location>
</feature>
<dbReference type="AlphaFoldDB" id="A0A963YT44"/>
<keyword evidence="3" id="KW-0808">Transferase</keyword>
<feature type="transmembrane region" description="Helical" evidence="1">
    <location>
        <begin position="37"/>
        <end position="61"/>
    </location>
</feature>
<feature type="transmembrane region" description="Helical" evidence="1">
    <location>
        <begin position="141"/>
        <end position="160"/>
    </location>
</feature>
<sequence>MQVTTTRKHQFAVLDGLRGFGALTVLVFHLIQQHIVGILPFAGLAVDFFYMLSGFVMAFAYEHKLRSGAMDFKSFAGIRILRLYPLLFVGTMAGIVLGLLAAHVKHDVTYTQIAISGALGLVLLPSYVFPQWGTAFPFNMAQWSLTFEIFANAVFAAIAPKLTTRVLLGTLAVTALLLIASALVHGDIYGGYDKDNFIYGFTRVLFPFFAGVLVFRFRRSPRHAPWLAAGLIIALIAFLMLPPWHAGLFTLPYVILLFPAIIFLGAAAEVGPRVSAFFRFLGVLSYPLYILQSPILRIGEEVLKRKHFGLGGSIAFGLAEAAAALVISYLALTYYDVPLRRFIRARAARRRPALASSSV</sequence>
<gene>
    <name evidence="3" type="ORF">ASILVAE211_14810</name>
</gene>
<dbReference type="RefSeq" id="WP_227322116.1">
    <property type="nucleotide sequence ID" value="NZ_JAESVB010000006.1"/>
</dbReference>
<protein>
    <submittedName>
        <fullName evidence="3">Acyltransferase</fullName>
    </submittedName>
</protein>
<feature type="domain" description="Acyltransferase 3" evidence="2">
    <location>
        <begin position="14"/>
        <end position="331"/>
    </location>
</feature>
<dbReference type="InterPro" id="IPR002656">
    <property type="entry name" value="Acyl_transf_3_dom"/>
</dbReference>
<dbReference type="GO" id="GO:0016747">
    <property type="term" value="F:acyltransferase activity, transferring groups other than amino-acyl groups"/>
    <property type="evidence" value="ECO:0007669"/>
    <property type="project" value="InterPro"/>
</dbReference>